<dbReference type="Gene3D" id="3.30.565.10">
    <property type="entry name" value="Histidine kinase-like ATPase, C-terminal domain"/>
    <property type="match status" value="1"/>
</dbReference>
<dbReference type="Proteomes" id="UP001595872">
    <property type="component" value="Unassembled WGS sequence"/>
</dbReference>
<protein>
    <submittedName>
        <fullName evidence="4">ATP-binding protein</fullName>
    </submittedName>
</protein>
<dbReference type="Pfam" id="PF13581">
    <property type="entry name" value="HATPase_c_2"/>
    <property type="match status" value="1"/>
</dbReference>
<feature type="compositionally biased region" description="Pro residues" evidence="2">
    <location>
        <begin position="37"/>
        <end position="47"/>
    </location>
</feature>
<dbReference type="InterPro" id="IPR036890">
    <property type="entry name" value="HATPase_C_sf"/>
</dbReference>
<feature type="compositionally biased region" description="Basic and acidic residues" evidence="2">
    <location>
        <begin position="7"/>
        <end position="21"/>
    </location>
</feature>
<name>A0ABV9TVM3_9ACTN</name>
<dbReference type="PANTHER" id="PTHR35526:SF3">
    <property type="entry name" value="ANTI-SIGMA-F FACTOR RSBW"/>
    <property type="match status" value="1"/>
</dbReference>
<keyword evidence="1" id="KW-0418">Kinase</keyword>
<comment type="caution">
    <text evidence="4">The sequence shown here is derived from an EMBL/GenBank/DDBJ whole genome shotgun (WGS) entry which is preliminary data.</text>
</comment>
<evidence type="ECO:0000313" key="4">
    <source>
        <dbReference type="EMBL" id="MFC4907335.1"/>
    </source>
</evidence>
<dbReference type="InterPro" id="IPR050267">
    <property type="entry name" value="Anti-sigma-factor_SerPK"/>
</dbReference>
<evidence type="ECO:0000256" key="2">
    <source>
        <dbReference type="SAM" id="MobiDB-lite"/>
    </source>
</evidence>
<proteinExistence type="predicted"/>
<dbReference type="CDD" id="cd16936">
    <property type="entry name" value="HATPase_RsbW-like"/>
    <property type="match status" value="1"/>
</dbReference>
<feature type="region of interest" description="Disordered" evidence="2">
    <location>
        <begin position="1"/>
        <end position="109"/>
    </location>
</feature>
<keyword evidence="1" id="KW-0723">Serine/threonine-protein kinase</keyword>
<gene>
    <name evidence="4" type="ORF">ACFPCY_08390</name>
</gene>
<feature type="domain" description="Histidine kinase/HSP90-like ATPase" evidence="3">
    <location>
        <begin position="133"/>
        <end position="256"/>
    </location>
</feature>
<feature type="compositionally biased region" description="Low complexity" evidence="2">
    <location>
        <begin position="75"/>
        <end position="90"/>
    </location>
</feature>
<dbReference type="PANTHER" id="PTHR35526">
    <property type="entry name" value="ANTI-SIGMA-F FACTOR RSBW-RELATED"/>
    <property type="match status" value="1"/>
</dbReference>
<reference evidence="5" key="1">
    <citation type="journal article" date="2019" name="Int. J. Syst. Evol. Microbiol.">
        <title>The Global Catalogue of Microorganisms (GCM) 10K type strain sequencing project: providing services to taxonomists for standard genome sequencing and annotation.</title>
        <authorList>
            <consortium name="The Broad Institute Genomics Platform"/>
            <consortium name="The Broad Institute Genome Sequencing Center for Infectious Disease"/>
            <person name="Wu L."/>
            <person name="Ma J."/>
        </authorList>
    </citation>
    <scope>NUCLEOTIDE SEQUENCE [LARGE SCALE GENOMIC DNA]</scope>
    <source>
        <strain evidence="5">KLKA75</strain>
    </source>
</reference>
<sequence>MGTKGLGIDHDRTEDRHHAEDPDADGEPTGGPDGDPPDGPLTAPSPTPAAATAATATPAPLTPSAVPSAPPLTAPGPARLTAPATTTPATTPAPAPAARPVTAPTAAPTAAPVTASAAVPAEEWVLAADPRAAAHARTLTTRTLRDWTRRGHLAADPCALDDVILIVDELITNAVVHGRGTVRLRLTLDGAPATPVLLGEITDDHPGLPASVRAGRPAPPPVLDWSEDGRGLLLVDALATDYGAYARPPGKTVWFTRSLEPATRP</sequence>
<feature type="compositionally biased region" description="Low complexity" evidence="2">
    <location>
        <begin position="48"/>
        <end position="67"/>
    </location>
</feature>
<dbReference type="SUPFAM" id="SSF55874">
    <property type="entry name" value="ATPase domain of HSP90 chaperone/DNA topoisomerase II/histidine kinase"/>
    <property type="match status" value="1"/>
</dbReference>
<dbReference type="RefSeq" id="WP_378253071.1">
    <property type="nucleotide sequence ID" value="NZ_JBHSIT010000002.1"/>
</dbReference>
<evidence type="ECO:0000313" key="5">
    <source>
        <dbReference type="Proteomes" id="UP001595872"/>
    </source>
</evidence>
<keyword evidence="4" id="KW-0547">Nucleotide-binding</keyword>
<organism evidence="4 5">
    <name type="scientific">Actinomadura gamaensis</name>
    <dbReference type="NCBI Taxonomy" id="1763541"/>
    <lineage>
        <taxon>Bacteria</taxon>
        <taxon>Bacillati</taxon>
        <taxon>Actinomycetota</taxon>
        <taxon>Actinomycetes</taxon>
        <taxon>Streptosporangiales</taxon>
        <taxon>Thermomonosporaceae</taxon>
        <taxon>Actinomadura</taxon>
    </lineage>
</organism>
<feature type="compositionally biased region" description="Low complexity" evidence="2">
    <location>
        <begin position="98"/>
        <end position="109"/>
    </location>
</feature>
<evidence type="ECO:0000259" key="3">
    <source>
        <dbReference type="Pfam" id="PF13581"/>
    </source>
</evidence>
<keyword evidence="4" id="KW-0067">ATP-binding</keyword>
<dbReference type="EMBL" id="JBHSIT010000002">
    <property type="protein sequence ID" value="MFC4907335.1"/>
    <property type="molecule type" value="Genomic_DNA"/>
</dbReference>
<dbReference type="InterPro" id="IPR003594">
    <property type="entry name" value="HATPase_dom"/>
</dbReference>
<keyword evidence="1" id="KW-0808">Transferase</keyword>
<accession>A0ABV9TVM3</accession>
<keyword evidence="5" id="KW-1185">Reference proteome</keyword>
<dbReference type="GO" id="GO:0005524">
    <property type="term" value="F:ATP binding"/>
    <property type="evidence" value="ECO:0007669"/>
    <property type="project" value="UniProtKB-KW"/>
</dbReference>
<evidence type="ECO:0000256" key="1">
    <source>
        <dbReference type="ARBA" id="ARBA00022527"/>
    </source>
</evidence>